<reference evidence="1" key="1">
    <citation type="submission" date="2023-04" db="EMBL/GenBank/DDBJ databases">
        <title>Ambrosiozyma monospora NBRC 10751.</title>
        <authorList>
            <person name="Ichikawa N."/>
            <person name="Sato H."/>
            <person name="Tonouchi N."/>
        </authorList>
    </citation>
    <scope>NUCLEOTIDE SEQUENCE</scope>
    <source>
        <strain evidence="1">NBRC 10751</strain>
    </source>
</reference>
<evidence type="ECO:0000313" key="1">
    <source>
        <dbReference type="EMBL" id="GME77629.1"/>
    </source>
</evidence>
<sequence length="215" mass="25716">MTFAPASISKNQIQSTEKSSDFLEKQTSEELQIQKRLLTPFFTKNVPPLPSSLDERKVNPQYRTTNPFSRLFYWWLTPLLAVGYKRTIQPNDLYLLDDDDKIDVMYHRYITFYNAEVAKLKLRYEQNPKKFRRKKKPKKPKKKHQNPQSDDQEKNEEDEEFQGEAEHEDEDDFVIPVRTILFCLFKTFWAQYSLGTIQRLWELPTWVLEKVSVTL</sequence>
<protein>
    <submittedName>
        <fullName evidence="1">Unnamed protein product</fullName>
    </submittedName>
</protein>
<evidence type="ECO:0000313" key="2">
    <source>
        <dbReference type="Proteomes" id="UP001165064"/>
    </source>
</evidence>
<organism evidence="1 2">
    <name type="scientific">Ambrosiozyma monospora</name>
    <name type="common">Yeast</name>
    <name type="synonym">Endomycopsis monosporus</name>
    <dbReference type="NCBI Taxonomy" id="43982"/>
    <lineage>
        <taxon>Eukaryota</taxon>
        <taxon>Fungi</taxon>
        <taxon>Dikarya</taxon>
        <taxon>Ascomycota</taxon>
        <taxon>Saccharomycotina</taxon>
        <taxon>Pichiomycetes</taxon>
        <taxon>Pichiales</taxon>
        <taxon>Pichiaceae</taxon>
        <taxon>Ambrosiozyma</taxon>
    </lineage>
</organism>
<gene>
    <name evidence="1" type="ORF">Amon02_000310300</name>
</gene>
<proteinExistence type="predicted"/>
<dbReference type="Proteomes" id="UP001165064">
    <property type="component" value="Unassembled WGS sequence"/>
</dbReference>
<comment type="caution">
    <text evidence="1">The sequence shown here is derived from an EMBL/GenBank/DDBJ whole genome shotgun (WGS) entry which is preliminary data.</text>
</comment>
<dbReference type="EMBL" id="BSXS01001919">
    <property type="protein sequence ID" value="GME77629.1"/>
    <property type="molecule type" value="Genomic_DNA"/>
</dbReference>
<name>A0ACB5SZF8_AMBMO</name>
<accession>A0ACB5SZF8</accession>
<keyword evidence="2" id="KW-1185">Reference proteome</keyword>